<keyword evidence="6" id="KW-0235">DNA replication</keyword>
<dbReference type="Gene3D" id="3.30.470.30">
    <property type="entry name" value="DNA ligase/mRNA capping enzyme"/>
    <property type="match status" value="1"/>
</dbReference>
<dbReference type="NCBIfam" id="TIGR00575">
    <property type="entry name" value="dnlj"/>
    <property type="match status" value="1"/>
</dbReference>
<dbReference type="Gene3D" id="2.40.50.140">
    <property type="entry name" value="Nucleic acid-binding proteins"/>
    <property type="match status" value="1"/>
</dbReference>
<evidence type="ECO:0000256" key="11">
    <source>
        <dbReference type="ARBA" id="ARBA00023027"/>
    </source>
</evidence>
<comment type="function">
    <text evidence="2">DNA ligase that catalyzes the formation of phosphodiester linkages between 5'-phosphoryl and 3'-hydroxyl groups in double-stranded DNA using NAD as a coenzyme and as the energy source for the reaction. It is essential for DNA replication and repair of damaged DNA.</text>
</comment>
<dbReference type="Pfam" id="PF03120">
    <property type="entry name" value="OB_DNA_ligase"/>
    <property type="match status" value="1"/>
</dbReference>
<dbReference type="InterPro" id="IPR001679">
    <property type="entry name" value="DNA_ligase"/>
</dbReference>
<feature type="non-terminal residue" evidence="16">
    <location>
        <position position="543"/>
    </location>
</feature>
<evidence type="ECO:0000256" key="1">
    <source>
        <dbReference type="ARBA" id="ARBA00001946"/>
    </source>
</evidence>
<dbReference type="GO" id="GO:0046872">
    <property type="term" value="F:metal ion binding"/>
    <property type="evidence" value="ECO:0007669"/>
    <property type="project" value="UniProtKB-KW"/>
</dbReference>
<evidence type="ECO:0000256" key="9">
    <source>
        <dbReference type="ARBA" id="ARBA00022833"/>
    </source>
</evidence>
<comment type="similarity">
    <text evidence="14">Belongs to the NAD-dependent DNA ligase family. LigA subfamily.</text>
</comment>
<comment type="cofactor">
    <cofactor evidence="1">
        <name>Mg(2+)</name>
        <dbReference type="ChEBI" id="CHEBI:18420"/>
    </cofactor>
</comment>
<dbReference type="FunFam" id="1.10.150.20:FF:000007">
    <property type="entry name" value="DNA ligase"/>
    <property type="match status" value="1"/>
</dbReference>
<dbReference type="PROSITE" id="PS01055">
    <property type="entry name" value="DNA_LIGASE_N1"/>
    <property type="match status" value="1"/>
</dbReference>
<dbReference type="GO" id="GO:0006260">
    <property type="term" value="P:DNA replication"/>
    <property type="evidence" value="ECO:0007669"/>
    <property type="project" value="UniProtKB-KW"/>
</dbReference>
<dbReference type="NCBIfam" id="NF005932">
    <property type="entry name" value="PRK07956.1"/>
    <property type="match status" value="1"/>
</dbReference>
<proteinExistence type="inferred from homology"/>
<evidence type="ECO:0000256" key="2">
    <source>
        <dbReference type="ARBA" id="ARBA00004067"/>
    </source>
</evidence>
<dbReference type="CDD" id="cd00114">
    <property type="entry name" value="LIGANc"/>
    <property type="match status" value="1"/>
</dbReference>
<evidence type="ECO:0000256" key="14">
    <source>
        <dbReference type="ARBA" id="ARBA00060881"/>
    </source>
</evidence>
<dbReference type="InterPro" id="IPR004150">
    <property type="entry name" value="NAD_DNA_ligase_OB"/>
</dbReference>
<dbReference type="PANTHER" id="PTHR23389:SF9">
    <property type="entry name" value="DNA LIGASE"/>
    <property type="match status" value="1"/>
</dbReference>
<keyword evidence="8" id="KW-0227">DNA damage</keyword>
<dbReference type="AlphaFoldDB" id="A0A0G0WIH4"/>
<dbReference type="PANTHER" id="PTHR23389">
    <property type="entry name" value="CHROMOSOME TRANSMISSION FIDELITY FACTOR 18"/>
    <property type="match status" value="1"/>
</dbReference>
<evidence type="ECO:0000313" key="17">
    <source>
        <dbReference type="Proteomes" id="UP000034299"/>
    </source>
</evidence>
<evidence type="ECO:0000256" key="7">
    <source>
        <dbReference type="ARBA" id="ARBA00022723"/>
    </source>
</evidence>
<evidence type="ECO:0000259" key="15">
    <source>
        <dbReference type="SMART" id="SM00532"/>
    </source>
</evidence>
<reference evidence="16 17" key="1">
    <citation type="journal article" date="2015" name="Nature">
        <title>rRNA introns, odd ribosomes, and small enigmatic genomes across a large radiation of phyla.</title>
        <authorList>
            <person name="Brown C.T."/>
            <person name="Hug L.A."/>
            <person name="Thomas B.C."/>
            <person name="Sharon I."/>
            <person name="Castelle C.J."/>
            <person name="Singh A."/>
            <person name="Wilkins M.J."/>
            <person name="Williams K.H."/>
            <person name="Banfield J.F."/>
        </authorList>
    </citation>
    <scope>NUCLEOTIDE SEQUENCE [LARGE SCALE GENOMIC DNA]</scope>
</reference>
<evidence type="ECO:0000256" key="5">
    <source>
        <dbReference type="ARBA" id="ARBA00022598"/>
    </source>
</evidence>
<evidence type="ECO:0000256" key="3">
    <source>
        <dbReference type="ARBA" id="ARBA00012722"/>
    </source>
</evidence>
<name>A0A0G0WIH4_9BACT</name>
<dbReference type="HAMAP" id="MF_01588">
    <property type="entry name" value="DNA_ligase_A"/>
    <property type="match status" value="1"/>
</dbReference>
<organism evidence="16 17">
    <name type="scientific">Candidatus Magasanikbacteria bacterium GW2011_GWA2_41_55</name>
    <dbReference type="NCBI Taxonomy" id="1619038"/>
    <lineage>
        <taxon>Bacteria</taxon>
        <taxon>Candidatus Magasanikiibacteriota</taxon>
    </lineage>
</organism>
<dbReference type="SUPFAM" id="SSF50249">
    <property type="entry name" value="Nucleic acid-binding proteins"/>
    <property type="match status" value="1"/>
</dbReference>
<keyword evidence="11" id="KW-0520">NAD</keyword>
<evidence type="ECO:0000256" key="8">
    <source>
        <dbReference type="ARBA" id="ARBA00022763"/>
    </source>
</evidence>
<evidence type="ECO:0000256" key="13">
    <source>
        <dbReference type="ARBA" id="ARBA00034005"/>
    </source>
</evidence>
<sequence length="543" mass="60898">MTHSEAAERVVKLKKEIERHRYLYHVLDKQEISDAALDSLKHELLKLEIEFPDLTTSDSPTQRVGGEPLAEFLKVKHSSPMLSIEDVFGFEEIEDWLTRVQKLIPSAKFDFYAEIKMDGLAVSLIYKKGVLDAGSTRGDGNIGENVTQNLKTIEAVPLKIHEPSEKEITDFLHWRKQSSQEFHENKLRDFLKNPAELEARGECFMPKKAFEMINKEQGEKGEPLFANPRNAGAGAIRQLDSTVTASRHLDFYAYALMTDLGQTTHEQAHKLLKLFGFKTNPYNKHCVDLGEIEKFHKFIMKERAKLPYWTDGVVVVINDNRNFDKLGVAGKAPRGMIAYKFPAEQATTVVEKVEWQVGRTGALTPVATMKPALIGGTTVTHATLHNLDEIERLGLKIGDTVIVAKAGDIIPKVLEVLPRLRTGKEKIIHPPNKCPICNADVKKEKSATGESVALFCSNKNCFAQEKEKMIHFVSRKAFDIDGLGEKIVEQLLNVGLIATPADIFTLKQGDLKPLERFAEKSAENLIAAIEKSKNIILSKFLYA</sequence>
<evidence type="ECO:0000256" key="6">
    <source>
        <dbReference type="ARBA" id="ARBA00022705"/>
    </source>
</evidence>
<dbReference type="InterPro" id="IPR013840">
    <property type="entry name" value="DNAligase_N"/>
</dbReference>
<dbReference type="GO" id="GO:0006281">
    <property type="term" value="P:DNA repair"/>
    <property type="evidence" value="ECO:0007669"/>
    <property type="project" value="UniProtKB-KW"/>
</dbReference>
<gene>
    <name evidence="16" type="ORF">UU69_C0027G0008</name>
</gene>
<keyword evidence="5 16" id="KW-0436">Ligase</keyword>
<dbReference type="SMART" id="SM00532">
    <property type="entry name" value="LIGANc"/>
    <property type="match status" value="1"/>
</dbReference>
<comment type="caution">
    <text evidence="16">The sequence shown here is derived from an EMBL/GenBank/DDBJ whole genome shotgun (WGS) entry which is preliminary data.</text>
</comment>
<evidence type="ECO:0000256" key="4">
    <source>
        <dbReference type="ARBA" id="ARBA00013308"/>
    </source>
</evidence>
<dbReference type="InterPro" id="IPR012340">
    <property type="entry name" value="NA-bd_OB-fold"/>
</dbReference>
<dbReference type="GO" id="GO:0005829">
    <property type="term" value="C:cytosol"/>
    <property type="evidence" value="ECO:0007669"/>
    <property type="project" value="TreeGrafter"/>
</dbReference>
<dbReference type="Gene3D" id="1.10.287.610">
    <property type="entry name" value="Helix hairpin bin"/>
    <property type="match status" value="1"/>
</dbReference>
<comment type="catalytic activity">
    <reaction evidence="13">
        <text>NAD(+) + (deoxyribonucleotide)n-3'-hydroxyl + 5'-phospho-(deoxyribonucleotide)m = (deoxyribonucleotide)n+m + AMP + beta-nicotinamide D-nucleotide.</text>
        <dbReference type="EC" id="6.5.1.2"/>
    </reaction>
</comment>
<protein>
    <recommendedName>
        <fullName evidence="4">DNA ligase</fullName>
        <ecNumber evidence="3">6.5.1.2</ecNumber>
    </recommendedName>
</protein>
<dbReference type="PIRSF" id="PIRSF001604">
    <property type="entry name" value="LigA"/>
    <property type="match status" value="1"/>
</dbReference>
<dbReference type="EC" id="6.5.1.2" evidence="3"/>
<keyword evidence="12" id="KW-0234">DNA repair</keyword>
<dbReference type="PATRIC" id="fig|1619038.3.peg.477"/>
<keyword evidence="7" id="KW-0479">Metal-binding</keyword>
<feature type="domain" description="NAD-dependent DNA ligase N-terminal" evidence="15">
    <location>
        <begin position="5"/>
        <end position="477"/>
    </location>
</feature>
<evidence type="ECO:0000256" key="12">
    <source>
        <dbReference type="ARBA" id="ARBA00023204"/>
    </source>
</evidence>
<accession>A0A0G0WIH4</accession>
<keyword evidence="10" id="KW-0460">Magnesium</keyword>
<dbReference type="EMBL" id="LCBP01000027">
    <property type="protein sequence ID" value="KKS12670.1"/>
    <property type="molecule type" value="Genomic_DNA"/>
</dbReference>
<dbReference type="SUPFAM" id="SSF47781">
    <property type="entry name" value="RuvA domain 2-like"/>
    <property type="match status" value="1"/>
</dbReference>
<dbReference type="InterPro" id="IPR010994">
    <property type="entry name" value="RuvA_2-like"/>
</dbReference>
<dbReference type="SUPFAM" id="SSF56091">
    <property type="entry name" value="DNA ligase/mRNA capping enzyme, catalytic domain"/>
    <property type="match status" value="1"/>
</dbReference>
<dbReference type="Proteomes" id="UP000034299">
    <property type="component" value="Unassembled WGS sequence"/>
</dbReference>
<dbReference type="FunFam" id="2.40.50.140:FF:000012">
    <property type="entry name" value="DNA ligase"/>
    <property type="match status" value="1"/>
</dbReference>
<dbReference type="Pfam" id="PF01653">
    <property type="entry name" value="DNA_ligase_aden"/>
    <property type="match status" value="2"/>
</dbReference>
<dbReference type="InterPro" id="IPR013839">
    <property type="entry name" value="DNAligase_adenylation"/>
</dbReference>
<dbReference type="GO" id="GO:0003911">
    <property type="term" value="F:DNA ligase (NAD+) activity"/>
    <property type="evidence" value="ECO:0007669"/>
    <property type="project" value="UniProtKB-EC"/>
</dbReference>
<evidence type="ECO:0000256" key="10">
    <source>
        <dbReference type="ARBA" id="ARBA00022842"/>
    </source>
</evidence>
<evidence type="ECO:0000313" key="16">
    <source>
        <dbReference type="EMBL" id="KKS12670.1"/>
    </source>
</evidence>
<keyword evidence="9" id="KW-0862">Zinc</keyword>
<dbReference type="InterPro" id="IPR018239">
    <property type="entry name" value="DNA_ligase_AS"/>
</dbReference>
<dbReference type="Gene3D" id="1.10.150.20">
    <property type="entry name" value="5' to 3' exonuclease, C-terminal subdomain"/>
    <property type="match status" value="1"/>
</dbReference>